<evidence type="ECO:0000313" key="3">
    <source>
        <dbReference type="EMBL" id="KAK4782153.1"/>
    </source>
</evidence>
<feature type="transmembrane region" description="Helical" evidence="2">
    <location>
        <begin position="28"/>
        <end position="48"/>
    </location>
</feature>
<feature type="transmembrane region" description="Helical" evidence="2">
    <location>
        <begin position="68"/>
        <end position="85"/>
    </location>
</feature>
<dbReference type="PANTHER" id="PTHR33640">
    <property type="entry name" value="TRANSMEMBRANE PROTEIN"/>
    <property type="match status" value="1"/>
</dbReference>
<organism evidence="3 4">
    <name type="scientific">Trapa natans</name>
    <name type="common">Water chestnut</name>
    <dbReference type="NCBI Taxonomy" id="22666"/>
    <lineage>
        <taxon>Eukaryota</taxon>
        <taxon>Viridiplantae</taxon>
        <taxon>Streptophyta</taxon>
        <taxon>Embryophyta</taxon>
        <taxon>Tracheophyta</taxon>
        <taxon>Spermatophyta</taxon>
        <taxon>Magnoliopsida</taxon>
        <taxon>eudicotyledons</taxon>
        <taxon>Gunneridae</taxon>
        <taxon>Pentapetalae</taxon>
        <taxon>rosids</taxon>
        <taxon>malvids</taxon>
        <taxon>Myrtales</taxon>
        <taxon>Lythraceae</taxon>
        <taxon>Trapa</taxon>
    </lineage>
</organism>
<dbReference type="Proteomes" id="UP001346149">
    <property type="component" value="Unassembled WGS sequence"/>
</dbReference>
<feature type="compositionally biased region" description="Basic and acidic residues" evidence="1">
    <location>
        <begin position="189"/>
        <end position="202"/>
    </location>
</feature>
<sequence>MESTTVDTVKAGKAKAARGCHRVGQFKSIIHALEAVFAVLIFLSWFSGGSFSLAVDQSLRLFHVLNRPLTVFFLSNCIIVAIFLLSTSGDGNQKTTAAAGFPDRIYDNLTLRRNSPAPMENLTENTSVNNLKIVPYVNEGKAEFTPATDAIPPEVSSGKKTILPSFKEREKNYRRTRSGLIVRPSRHEDGRALQRSMTDDSRGMVTGSPSPRPVVPVDVLSNEEFNRRVDNYIARTRWIQKREFMADLREELLLKSGHDGGVNMALTVRK</sequence>
<accession>A0AAN7LFR6</accession>
<keyword evidence="2" id="KW-1133">Transmembrane helix</keyword>
<evidence type="ECO:0008006" key="5">
    <source>
        <dbReference type="Google" id="ProtNLM"/>
    </source>
</evidence>
<dbReference type="AlphaFoldDB" id="A0AAN7LFR6"/>
<dbReference type="EMBL" id="JAXQNO010000016">
    <property type="protein sequence ID" value="KAK4782153.1"/>
    <property type="molecule type" value="Genomic_DNA"/>
</dbReference>
<evidence type="ECO:0000313" key="4">
    <source>
        <dbReference type="Proteomes" id="UP001346149"/>
    </source>
</evidence>
<reference evidence="3 4" key="1">
    <citation type="journal article" date="2023" name="Hortic Res">
        <title>Pangenome of water caltrop reveals structural variations and asymmetric subgenome divergence after allopolyploidization.</title>
        <authorList>
            <person name="Zhang X."/>
            <person name="Chen Y."/>
            <person name="Wang L."/>
            <person name="Yuan Y."/>
            <person name="Fang M."/>
            <person name="Shi L."/>
            <person name="Lu R."/>
            <person name="Comes H.P."/>
            <person name="Ma Y."/>
            <person name="Chen Y."/>
            <person name="Huang G."/>
            <person name="Zhou Y."/>
            <person name="Zheng Z."/>
            <person name="Qiu Y."/>
        </authorList>
    </citation>
    <scope>NUCLEOTIDE SEQUENCE [LARGE SCALE GENOMIC DNA]</scope>
    <source>
        <strain evidence="3">F231</strain>
    </source>
</reference>
<evidence type="ECO:0000256" key="1">
    <source>
        <dbReference type="SAM" id="MobiDB-lite"/>
    </source>
</evidence>
<feature type="region of interest" description="Disordered" evidence="1">
    <location>
        <begin position="189"/>
        <end position="216"/>
    </location>
</feature>
<name>A0AAN7LFR6_TRANT</name>
<proteinExistence type="predicted"/>
<comment type="caution">
    <text evidence="3">The sequence shown here is derived from an EMBL/GenBank/DDBJ whole genome shotgun (WGS) entry which is preliminary data.</text>
</comment>
<keyword evidence="2" id="KW-0472">Membrane</keyword>
<evidence type="ECO:0000256" key="2">
    <source>
        <dbReference type="SAM" id="Phobius"/>
    </source>
</evidence>
<keyword evidence="4" id="KW-1185">Reference proteome</keyword>
<gene>
    <name evidence="3" type="ORF">SAY86_016255</name>
</gene>
<protein>
    <recommendedName>
        <fullName evidence="5">DUF4408 domain-containing protein</fullName>
    </recommendedName>
</protein>
<dbReference type="PANTHER" id="PTHR33640:SF3">
    <property type="entry name" value="DUF4408 DOMAIN-CONTAINING PROTEIN"/>
    <property type="match status" value="1"/>
</dbReference>
<keyword evidence="2" id="KW-0812">Transmembrane</keyword>